<proteinExistence type="predicted"/>
<protein>
    <submittedName>
        <fullName evidence="1">Uncharacterized protein</fullName>
    </submittedName>
</protein>
<dbReference type="AlphaFoldDB" id="A0A8S3U1R3"/>
<organism evidence="1 2">
    <name type="scientific">Mytilus edulis</name>
    <name type="common">Blue mussel</name>
    <dbReference type="NCBI Taxonomy" id="6550"/>
    <lineage>
        <taxon>Eukaryota</taxon>
        <taxon>Metazoa</taxon>
        <taxon>Spiralia</taxon>
        <taxon>Lophotrochozoa</taxon>
        <taxon>Mollusca</taxon>
        <taxon>Bivalvia</taxon>
        <taxon>Autobranchia</taxon>
        <taxon>Pteriomorphia</taxon>
        <taxon>Mytilida</taxon>
        <taxon>Mytiloidea</taxon>
        <taxon>Mytilidae</taxon>
        <taxon>Mytilinae</taxon>
        <taxon>Mytilus</taxon>
    </lineage>
</organism>
<name>A0A8S3U1R3_MYTED</name>
<gene>
    <name evidence="1" type="ORF">MEDL_51635</name>
</gene>
<dbReference type="EMBL" id="CAJPWZ010002508">
    <property type="protein sequence ID" value="CAG2239272.1"/>
    <property type="molecule type" value="Genomic_DNA"/>
</dbReference>
<dbReference type="Proteomes" id="UP000683360">
    <property type="component" value="Unassembled WGS sequence"/>
</dbReference>
<comment type="caution">
    <text evidence="1">The sequence shown here is derived from an EMBL/GenBank/DDBJ whole genome shotgun (WGS) entry which is preliminary data.</text>
</comment>
<keyword evidence="2" id="KW-1185">Reference proteome</keyword>
<reference evidence="1" key="1">
    <citation type="submission" date="2021-03" db="EMBL/GenBank/DDBJ databases">
        <authorList>
            <person name="Bekaert M."/>
        </authorList>
    </citation>
    <scope>NUCLEOTIDE SEQUENCE</scope>
</reference>
<evidence type="ECO:0000313" key="1">
    <source>
        <dbReference type="EMBL" id="CAG2239272.1"/>
    </source>
</evidence>
<evidence type="ECO:0000313" key="2">
    <source>
        <dbReference type="Proteomes" id="UP000683360"/>
    </source>
</evidence>
<sequence length="162" mass="19142">MVELKILEKFTSKCKKKITLNSQGDQTVDYIVQYFNKFIELLNQYPSSKLTFLEVPVYSIKGYNKSTDDNLNQEYKTLDKELERQIFVLNGHIRHLNTQLNTSSPNFSIHLKVSSKRRTRSRAETVHYFNYSLYSDGIHPKQNLALVWLREISERIKTDCWS</sequence>
<accession>A0A8S3U1R3</accession>